<keyword evidence="2" id="KW-0963">Cytoplasm</keyword>
<dbReference type="InterPro" id="IPR036894">
    <property type="entry name" value="YbaB-like_sf"/>
</dbReference>
<dbReference type="PANTHER" id="PTHR33449">
    <property type="entry name" value="NUCLEOID-ASSOCIATED PROTEIN YBAB"/>
    <property type="match status" value="1"/>
</dbReference>
<dbReference type="EMBL" id="JAFBFH010000031">
    <property type="protein sequence ID" value="MBM7716728.1"/>
    <property type="molecule type" value="Genomic_DNA"/>
</dbReference>
<keyword evidence="1 2" id="KW-0238">DNA-binding</keyword>
<comment type="subunit">
    <text evidence="2">Homodimer.</text>
</comment>
<dbReference type="Pfam" id="PF02575">
    <property type="entry name" value="YbaB_DNA_bd"/>
    <property type="match status" value="1"/>
</dbReference>
<evidence type="ECO:0000256" key="3">
    <source>
        <dbReference type="SAM" id="MobiDB-lite"/>
    </source>
</evidence>
<accession>A0ABS2RD08</accession>
<keyword evidence="5" id="KW-1185">Reference proteome</keyword>
<dbReference type="GO" id="GO:0003677">
    <property type="term" value="F:DNA binding"/>
    <property type="evidence" value="ECO:0007669"/>
    <property type="project" value="UniProtKB-KW"/>
</dbReference>
<dbReference type="SUPFAM" id="SSF82607">
    <property type="entry name" value="YbaB-like"/>
    <property type="match status" value="1"/>
</dbReference>
<sequence>MMRGMGNMQGMMKQMQKMQKKMAKAQEELGEKKIEGTAGGGMVTVIVSGHKEVLEVKIDEEVVDPEDIEMLQDLVLAATNDALKKAEELTSQTMGQFTKGLNLPGF</sequence>
<dbReference type="InterPro" id="IPR004401">
    <property type="entry name" value="YbaB/EbfC"/>
</dbReference>
<proteinExistence type="inferred from homology"/>
<evidence type="ECO:0000256" key="1">
    <source>
        <dbReference type="ARBA" id="ARBA00023125"/>
    </source>
</evidence>
<dbReference type="RefSeq" id="WP_205180013.1">
    <property type="nucleotide sequence ID" value="NZ_JAFBFH010000031.1"/>
</dbReference>
<gene>
    <name evidence="4" type="ORF">JOC94_003749</name>
</gene>
<comment type="subcellular location">
    <subcellularLocation>
        <location evidence="2">Cytoplasm</location>
        <location evidence="2">Nucleoid</location>
    </subcellularLocation>
</comment>
<feature type="compositionally biased region" description="Low complexity" evidence="3">
    <location>
        <begin position="1"/>
        <end position="17"/>
    </location>
</feature>
<reference evidence="4 5" key="1">
    <citation type="submission" date="2021-01" db="EMBL/GenBank/DDBJ databases">
        <title>Genomic Encyclopedia of Type Strains, Phase IV (KMG-IV): sequencing the most valuable type-strain genomes for metagenomic binning, comparative biology and taxonomic classification.</title>
        <authorList>
            <person name="Goeker M."/>
        </authorList>
    </citation>
    <scope>NUCLEOTIDE SEQUENCE [LARGE SCALE GENOMIC DNA]</scope>
    <source>
        <strain evidence="4 5">DSM 105453</strain>
    </source>
</reference>
<comment type="function">
    <text evidence="2">Binds to DNA and alters its conformation. May be involved in regulation of gene expression, nucleoid organization and DNA protection.</text>
</comment>
<dbReference type="Proteomes" id="UP000823485">
    <property type="component" value="Unassembled WGS sequence"/>
</dbReference>
<evidence type="ECO:0000256" key="2">
    <source>
        <dbReference type="HAMAP-Rule" id="MF_00274"/>
    </source>
</evidence>
<comment type="caution">
    <text evidence="4">The sequence shown here is derived from an EMBL/GenBank/DDBJ whole genome shotgun (WGS) entry which is preliminary data.</text>
</comment>
<feature type="region of interest" description="Disordered" evidence="3">
    <location>
        <begin position="1"/>
        <end position="27"/>
    </location>
</feature>
<dbReference type="Gene3D" id="3.30.1310.10">
    <property type="entry name" value="Nucleoid-associated protein YbaB-like domain"/>
    <property type="match status" value="1"/>
</dbReference>
<evidence type="ECO:0000313" key="4">
    <source>
        <dbReference type="EMBL" id="MBM7716728.1"/>
    </source>
</evidence>
<dbReference type="PANTHER" id="PTHR33449:SF1">
    <property type="entry name" value="NUCLEOID-ASSOCIATED PROTEIN YBAB"/>
    <property type="match status" value="1"/>
</dbReference>
<protein>
    <recommendedName>
        <fullName evidence="2">Nucleoid-associated protein JOC94_003749</fullName>
    </recommendedName>
</protein>
<comment type="similarity">
    <text evidence="2">Belongs to the YbaB/EbfC family.</text>
</comment>
<name>A0ABS2RD08_9BACI</name>
<dbReference type="NCBIfam" id="TIGR00103">
    <property type="entry name" value="DNA_YbaB_EbfC"/>
    <property type="match status" value="1"/>
</dbReference>
<organism evidence="4 5">
    <name type="scientific">Siminovitchia thermophila</name>
    <dbReference type="NCBI Taxonomy" id="1245522"/>
    <lineage>
        <taxon>Bacteria</taxon>
        <taxon>Bacillati</taxon>
        <taxon>Bacillota</taxon>
        <taxon>Bacilli</taxon>
        <taxon>Bacillales</taxon>
        <taxon>Bacillaceae</taxon>
        <taxon>Siminovitchia</taxon>
    </lineage>
</organism>
<dbReference type="HAMAP" id="MF_00274">
    <property type="entry name" value="DNA_YbaB_EbfC"/>
    <property type="match status" value="1"/>
</dbReference>
<dbReference type="PIRSF" id="PIRSF004555">
    <property type="entry name" value="UCP004555"/>
    <property type="match status" value="1"/>
</dbReference>
<evidence type="ECO:0000313" key="5">
    <source>
        <dbReference type="Proteomes" id="UP000823485"/>
    </source>
</evidence>